<protein>
    <recommendedName>
        <fullName evidence="1">DUF397 domain-containing protein</fullName>
    </recommendedName>
</protein>
<feature type="domain" description="DUF397" evidence="1">
    <location>
        <begin position="5"/>
        <end position="57"/>
    </location>
</feature>
<organism evidence="2 3">
    <name type="scientific">Streptomonospora nanhaiensis</name>
    <dbReference type="NCBI Taxonomy" id="1323731"/>
    <lineage>
        <taxon>Bacteria</taxon>
        <taxon>Bacillati</taxon>
        <taxon>Actinomycetota</taxon>
        <taxon>Actinomycetes</taxon>
        <taxon>Streptosporangiales</taxon>
        <taxon>Nocardiopsidaceae</taxon>
        <taxon>Streptomonospora</taxon>
    </lineage>
</organism>
<comment type="caution">
    <text evidence="2">The sequence shown here is derived from an EMBL/GenBank/DDBJ whole genome shotgun (WGS) entry which is preliminary data.</text>
</comment>
<evidence type="ECO:0000313" key="2">
    <source>
        <dbReference type="EMBL" id="NYI97359.1"/>
    </source>
</evidence>
<dbReference type="Pfam" id="PF04149">
    <property type="entry name" value="DUF397"/>
    <property type="match status" value="1"/>
</dbReference>
<dbReference type="InterPro" id="IPR007278">
    <property type="entry name" value="DUF397"/>
</dbReference>
<dbReference type="RefSeq" id="WP_179768724.1">
    <property type="nucleotide sequence ID" value="NZ_JACCFO010000001.1"/>
</dbReference>
<evidence type="ECO:0000259" key="1">
    <source>
        <dbReference type="Pfam" id="PF04149"/>
    </source>
</evidence>
<reference evidence="2 3" key="1">
    <citation type="submission" date="2020-07" db="EMBL/GenBank/DDBJ databases">
        <title>Sequencing the genomes of 1000 actinobacteria strains.</title>
        <authorList>
            <person name="Klenk H.-P."/>
        </authorList>
    </citation>
    <scope>NUCLEOTIDE SEQUENCE [LARGE SCALE GENOMIC DNA]</scope>
    <source>
        <strain evidence="2 3">DSM 45927</strain>
    </source>
</reference>
<dbReference type="Proteomes" id="UP000575985">
    <property type="component" value="Unassembled WGS sequence"/>
</dbReference>
<evidence type="ECO:0000313" key="3">
    <source>
        <dbReference type="Proteomes" id="UP000575985"/>
    </source>
</evidence>
<keyword evidence="3" id="KW-1185">Reference proteome</keyword>
<dbReference type="AlphaFoldDB" id="A0A853BNY9"/>
<sequence length="60" mass="6460">MINGHWTKSSYSSGGTNCVETRLADDAASALVRDTQNRDKGALAFPVTEWAAFLAEVDTL</sequence>
<accession>A0A853BNY9</accession>
<dbReference type="EMBL" id="JACCFO010000001">
    <property type="protein sequence ID" value="NYI97359.1"/>
    <property type="molecule type" value="Genomic_DNA"/>
</dbReference>
<gene>
    <name evidence="2" type="ORF">HNR12_003636</name>
</gene>
<name>A0A853BNY9_9ACTN</name>
<proteinExistence type="predicted"/>